<dbReference type="PANTHER" id="PTHR43245">
    <property type="entry name" value="BIFUNCTIONAL POLYMYXIN RESISTANCE PROTEIN ARNA"/>
    <property type="match status" value="1"/>
</dbReference>
<dbReference type="Proteomes" id="UP000237925">
    <property type="component" value="Chromosome"/>
</dbReference>
<accession>A0A2R3QHD8</accession>
<dbReference type="Pfam" id="PF01370">
    <property type="entry name" value="Epimerase"/>
    <property type="match status" value="1"/>
</dbReference>
<dbReference type="RefSeq" id="WP_106685504.1">
    <property type="nucleotide sequence ID" value="NZ_CP027667.1"/>
</dbReference>
<evidence type="ECO:0000259" key="1">
    <source>
        <dbReference type="Pfam" id="PF01370"/>
    </source>
</evidence>
<dbReference type="AlphaFoldDB" id="A0A2R3QHD8"/>
<keyword evidence="3" id="KW-1185">Reference proteome</keyword>
<protein>
    <submittedName>
        <fullName evidence="2">Epimerase</fullName>
    </submittedName>
</protein>
<dbReference type="CDD" id="cd05240">
    <property type="entry name" value="UDP_G4E_3_SDR_e"/>
    <property type="match status" value="1"/>
</dbReference>
<gene>
    <name evidence="2" type="ORF">C6568_12820</name>
</gene>
<evidence type="ECO:0000313" key="3">
    <source>
        <dbReference type="Proteomes" id="UP000237925"/>
    </source>
</evidence>
<dbReference type="KEGG" id="mela:C6568_12820"/>
<evidence type="ECO:0000313" key="2">
    <source>
        <dbReference type="EMBL" id="AVO51117.1"/>
    </source>
</evidence>
<dbReference type="InterPro" id="IPR050177">
    <property type="entry name" value="Lipid_A_modif_metabolic_enz"/>
</dbReference>
<dbReference type="OrthoDB" id="9801056at2"/>
<name>A0A2R3QHD8_9BURK</name>
<proteinExistence type="predicted"/>
<dbReference type="InterPro" id="IPR036291">
    <property type="entry name" value="NAD(P)-bd_dom_sf"/>
</dbReference>
<organism evidence="2 3">
    <name type="scientific">Melaminivora suipulveris</name>
    <dbReference type="NCBI Taxonomy" id="2109913"/>
    <lineage>
        <taxon>Bacteria</taxon>
        <taxon>Pseudomonadati</taxon>
        <taxon>Pseudomonadota</taxon>
        <taxon>Betaproteobacteria</taxon>
        <taxon>Burkholderiales</taxon>
        <taxon>Comamonadaceae</taxon>
        <taxon>Melaminivora</taxon>
    </lineage>
</organism>
<dbReference type="Gene3D" id="3.40.50.720">
    <property type="entry name" value="NAD(P)-binding Rossmann-like Domain"/>
    <property type="match status" value="1"/>
</dbReference>
<dbReference type="SUPFAM" id="SSF51735">
    <property type="entry name" value="NAD(P)-binding Rossmann-fold domains"/>
    <property type="match status" value="1"/>
</dbReference>
<sequence>MSAQLPAARAQRVLVTGAGGFLGRSVVAALARRPATTAVALDVRDVPPEQQLPGIHYQTRDVRDPQLARTLRTHAIDTVVHLASIVTPGKDSSRALEYDVDVNGTRNVLQACLAAGVRHLVVSSSGAAYGYHADNPDWITEDQPLRGNPAFAYADHKRLVEEMLAQARAGQPQLAQTVLRIGTILGERVDNQITALFDKPRLLAIRGSASPFVFIWDEDVTGALLHALEGAAPGCYNLAGDGALALRDIAARLGKPTLELPASVLRTALRLGHALGVSRYGPEQLDFLRYRPVLLNTALKAWGYVPRKTSAQAFDAFVAARDAQGRPVRAARA</sequence>
<reference evidence="2 3" key="1">
    <citation type="submission" date="2018-03" db="EMBL/GenBank/DDBJ databases">
        <title>Genome sequencing of Melaminivora sp.</title>
        <authorList>
            <person name="Kim S.-J."/>
            <person name="Heo J."/>
            <person name="Ahn J.-H."/>
            <person name="Kwon S.-W."/>
        </authorList>
    </citation>
    <scope>NUCLEOTIDE SEQUENCE [LARGE SCALE GENOMIC DNA]</scope>
    <source>
        <strain evidence="2 3">SC2-9</strain>
    </source>
</reference>
<feature type="domain" description="NAD-dependent epimerase/dehydratase" evidence="1">
    <location>
        <begin position="13"/>
        <end position="199"/>
    </location>
</feature>
<dbReference type="EMBL" id="CP027667">
    <property type="protein sequence ID" value="AVO51117.1"/>
    <property type="molecule type" value="Genomic_DNA"/>
</dbReference>
<dbReference type="InterPro" id="IPR001509">
    <property type="entry name" value="Epimerase_deHydtase"/>
</dbReference>